<dbReference type="AlphaFoldDB" id="A0A843W020"/>
<evidence type="ECO:0000313" key="2">
    <source>
        <dbReference type="Proteomes" id="UP000652761"/>
    </source>
</evidence>
<name>A0A843W020_COLES</name>
<keyword evidence="2" id="KW-1185">Reference proteome</keyword>
<sequence length="70" mass="7976">MLRNDKSYERSKESDSVQELKVGSYCTSSTPAIRAILIFSSYGSQLDESDEENVDLAFSFFRTTKALQRK</sequence>
<dbReference type="EMBL" id="NMUH01002456">
    <property type="protein sequence ID" value="MQM00088.1"/>
    <property type="molecule type" value="Genomic_DNA"/>
</dbReference>
<accession>A0A843W020</accession>
<proteinExistence type="predicted"/>
<reference evidence="1" key="1">
    <citation type="submission" date="2017-07" db="EMBL/GenBank/DDBJ databases">
        <title>Taro Niue Genome Assembly and Annotation.</title>
        <authorList>
            <person name="Atibalentja N."/>
            <person name="Keating K."/>
            <person name="Fields C.J."/>
        </authorList>
    </citation>
    <scope>NUCLEOTIDE SEQUENCE</scope>
    <source>
        <strain evidence="1">Niue_2</strain>
        <tissue evidence="1">Leaf</tissue>
    </source>
</reference>
<comment type="caution">
    <text evidence="1">The sequence shown here is derived from an EMBL/GenBank/DDBJ whole genome shotgun (WGS) entry which is preliminary data.</text>
</comment>
<evidence type="ECO:0000313" key="1">
    <source>
        <dbReference type="EMBL" id="MQM00088.1"/>
    </source>
</evidence>
<organism evidence="1 2">
    <name type="scientific">Colocasia esculenta</name>
    <name type="common">Wild taro</name>
    <name type="synonym">Arum esculentum</name>
    <dbReference type="NCBI Taxonomy" id="4460"/>
    <lineage>
        <taxon>Eukaryota</taxon>
        <taxon>Viridiplantae</taxon>
        <taxon>Streptophyta</taxon>
        <taxon>Embryophyta</taxon>
        <taxon>Tracheophyta</taxon>
        <taxon>Spermatophyta</taxon>
        <taxon>Magnoliopsida</taxon>
        <taxon>Liliopsida</taxon>
        <taxon>Araceae</taxon>
        <taxon>Aroideae</taxon>
        <taxon>Colocasieae</taxon>
        <taxon>Colocasia</taxon>
    </lineage>
</organism>
<protein>
    <submittedName>
        <fullName evidence="1">Uncharacterized protein</fullName>
    </submittedName>
</protein>
<gene>
    <name evidence="1" type="ORF">Taro_032819</name>
</gene>
<dbReference type="Proteomes" id="UP000652761">
    <property type="component" value="Unassembled WGS sequence"/>
</dbReference>